<dbReference type="Proteomes" id="UP000887458">
    <property type="component" value="Unassembled WGS sequence"/>
</dbReference>
<feature type="region of interest" description="Disordered" evidence="1">
    <location>
        <begin position="38"/>
        <end position="66"/>
    </location>
</feature>
<proteinExistence type="predicted"/>
<evidence type="ECO:0000313" key="2">
    <source>
        <dbReference type="EMBL" id="KAH9419059.1"/>
    </source>
</evidence>
<organism evidence="2 3">
    <name type="scientific">Dermatophagoides pteronyssinus</name>
    <name type="common">European house dust mite</name>
    <dbReference type="NCBI Taxonomy" id="6956"/>
    <lineage>
        <taxon>Eukaryota</taxon>
        <taxon>Metazoa</taxon>
        <taxon>Ecdysozoa</taxon>
        <taxon>Arthropoda</taxon>
        <taxon>Chelicerata</taxon>
        <taxon>Arachnida</taxon>
        <taxon>Acari</taxon>
        <taxon>Acariformes</taxon>
        <taxon>Sarcoptiformes</taxon>
        <taxon>Astigmata</taxon>
        <taxon>Psoroptidia</taxon>
        <taxon>Analgoidea</taxon>
        <taxon>Pyroglyphidae</taxon>
        <taxon>Dermatophagoidinae</taxon>
        <taxon>Dermatophagoides</taxon>
    </lineage>
</organism>
<name>A0ABQ8J923_DERPT</name>
<keyword evidence="3" id="KW-1185">Reference proteome</keyword>
<reference evidence="2 3" key="1">
    <citation type="journal article" date="2018" name="J. Allergy Clin. Immunol.">
        <title>High-quality assembly of Dermatophagoides pteronyssinus genome and transcriptome reveals a wide range of novel allergens.</title>
        <authorList>
            <person name="Liu X.Y."/>
            <person name="Yang K.Y."/>
            <person name="Wang M.Q."/>
            <person name="Kwok J.S."/>
            <person name="Zeng X."/>
            <person name="Yang Z."/>
            <person name="Xiao X.J."/>
            <person name="Lau C.P."/>
            <person name="Li Y."/>
            <person name="Huang Z.M."/>
            <person name="Ba J.G."/>
            <person name="Yim A.K."/>
            <person name="Ouyang C.Y."/>
            <person name="Ngai S.M."/>
            <person name="Chan T.F."/>
            <person name="Leung E.L."/>
            <person name="Liu L."/>
            <person name="Liu Z.G."/>
            <person name="Tsui S.K."/>
        </authorList>
    </citation>
    <scope>NUCLEOTIDE SEQUENCE [LARGE SCALE GENOMIC DNA]</scope>
    <source>
        <strain evidence="2">Derp</strain>
    </source>
</reference>
<gene>
    <name evidence="2" type="ORF">DERP_011154</name>
</gene>
<feature type="compositionally biased region" description="Basic and acidic residues" evidence="1">
    <location>
        <begin position="47"/>
        <end position="56"/>
    </location>
</feature>
<evidence type="ECO:0000313" key="3">
    <source>
        <dbReference type="Proteomes" id="UP000887458"/>
    </source>
</evidence>
<evidence type="ECO:0000256" key="1">
    <source>
        <dbReference type="SAM" id="MobiDB-lite"/>
    </source>
</evidence>
<reference evidence="2 3" key="2">
    <citation type="journal article" date="2022" name="Mol. Biol. Evol.">
        <title>Comparative Genomics Reveals Insights into the Divergent Evolution of Astigmatic Mites and Household Pest Adaptations.</title>
        <authorList>
            <person name="Xiong Q."/>
            <person name="Wan A.T."/>
            <person name="Liu X."/>
            <person name="Fung C.S."/>
            <person name="Xiao X."/>
            <person name="Malainual N."/>
            <person name="Hou J."/>
            <person name="Wang L."/>
            <person name="Wang M."/>
            <person name="Yang K.Y."/>
            <person name="Cui Y."/>
            <person name="Leung E.L."/>
            <person name="Nong W."/>
            <person name="Shin S.K."/>
            <person name="Au S.W."/>
            <person name="Jeong K.Y."/>
            <person name="Chew F.T."/>
            <person name="Hui J.H."/>
            <person name="Leung T.F."/>
            <person name="Tungtrongchitr A."/>
            <person name="Zhong N."/>
            <person name="Liu Z."/>
            <person name="Tsui S.K."/>
        </authorList>
    </citation>
    <scope>NUCLEOTIDE SEQUENCE [LARGE SCALE GENOMIC DNA]</scope>
    <source>
        <strain evidence="2">Derp</strain>
    </source>
</reference>
<accession>A0ABQ8J923</accession>
<protein>
    <submittedName>
        <fullName evidence="2">Uncharacterized protein</fullName>
    </submittedName>
</protein>
<dbReference type="EMBL" id="NJHN03000061">
    <property type="protein sequence ID" value="KAH9419059.1"/>
    <property type="molecule type" value="Genomic_DNA"/>
</dbReference>
<sequence>MDDDSHYNAHLAEVIVWNESRSIPFMTVMMIERAEVYVDDQNGNEKQTSDEKEQNKAKQKICPLLH</sequence>
<comment type="caution">
    <text evidence="2">The sequence shown here is derived from an EMBL/GenBank/DDBJ whole genome shotgun (WGS) entry which is preliminary data.</text>
</comment>